<dbReference type="STRING" id="224129.A0A1W4XCM6"/>
<dbReference type="InterPro" id="IPR001611">
    <property type="entry name" value="Leu-rich_rpt"/>
</dbReference>
<dbReference type="PROSITE" id="PS51450">
    <property type="entry name" value="LRR"/>
    <property type="match status" value="2"/>
</dbReference>
<dbReference type="PANTHER" id="PTHR24369:SF210">
    <property type="entry name" value="CHAOPTIN-RELATED"/>
    <property type="match status" value="1"/>
</dbReference>
<dbReference type="InParanoid" id="A0A1W4XCM6"/>
<dbReference type="SUPFAM" id="SSF52058">
    <property type="entry name" value="L domain-like"/>
    <property type="match status" value="1"/>
</dbReference>
<evidence type="ECO:0000313" key="5">
    <source>
        <dbReference type="RefSeq" id="XP_018330100.1"/>
    </source>
</evidence>
<dbReference type="Gene3D" id="3.80.10.10">
    <property type="entry name" value="Ribonuclease Inhibitor"/>
    <property type="match status" value="1"/>
</dbReference>
<dbReference type="GO" id="GO:0005886">
    <property type="term" value="C:plasma membrane"/>
    <property type="evidence" value="ECO:0007669"/>
    <property type="project" value="TreeGrafter"/>
</dbReference>
<keyword evidence="2" id="KW-0732">Signal</keyword>
<evidence type="ECO:0000256" key="3">
    <source>
        <dbReference type="ARBA" id="ARBA00022737"/>
    </source>
</evidence>
<dbReference type="InterPro" id="IPR032675">
    <property type="entry name" value="LRR_dom_sf"/>
</dbReference>
<dbReference type="PANTHER" id="PTHR24369">
    <property type="entry name" value="ANTIGEN BSP, PUTATIVE-RELATED"/>
    <property type="match status" value="1"/>
</dbReference>
<keyword evidence="3" id="KW-0677">Repeat</keyword>
<evidence type="ECO:0000256" key="1">
    <source>
        <dbReference type="ARBA" id="ARBA00022614"/>
    </source>
</evidence>
<dbReference type="SMART" id="SM00369">
    <property type="entry name" value="LRR_TYP"/>
    <property type="match status" value="4"/>
</dbReference>
<dbReference type="RefSeq" id="XP_018330100.1">
    <property type="nucleotide sequence ID" value="XM_018474598.1"/>
</dbReference>
<evidence type="ECO:0000256" key="2">
    <source>
        <dbReference type="ARBA" id="ARBA00022729"/>
    </source>
</evidence>
<proteinExistence type="predicted"/>
<organism evidence="4 5">
    <name type="scientific">Agrilus planipennis</name>
    <name type="common">Emerald ash borer</name>
    <name type="synonym">Agrilus marcopoli</name>
    <dbReference type="NCBI Taxonomy" id="224129"/>
    <lineage>
        <taxon>Eukaryota</taxon>
        <taxon>Metazoa</taxon>
        <taxon>Ecdysozoa</taxon>
        <taxon>Arthropoda</taxon>
        <taxon>Hexapoda</taxon>
        <taxon>Insecta</taxon>
        <taxon>Pterygota</taxon>
        <taxon>Neoptera</taxon>
        <taxon>Endopterygota</taxon>
        <taxon>Coleoptera</taxon>
        <taxon>Polyphaga</taxon>
        <taxon>Elateriformia</taxon>
        <taxon>Buprestoidea</taxon>
        <taxon>Buprestidae</taxon>
        <taxon>Agrilinae</taxon>
        <taxon>Agrilus</taxon>
    </lineage>
</organism>
<dbReference type="Pfam" id="PF13855">
    <property type="entry name" value="LRR_8"/>
    <property type="match status" value="1"/>
</dbReference>
<dbReference type="AlphaFoldDB" id="A0A1W4XCM6"/>
<name>A0A1W4XCM6_AGRPL</name>
<evidence type="ECO:0000313" key="4">
    <source>
        <dbReference type="Proteomes" id="UP000192223"/>
    </source>
</evidence>
<dbReference type="KEGG" id="apln:108740316"/>
<gene>
    <name evidence="5" type="primary">LOC108740316</name>
</gene>
<dbReference type="GeneID" id="108740316"/>
<reference evidence="5" key="1">
    <citation type="submission" date="2025-08" db="UniProtKB">
        <authorList>
            <consortium name="RefSeq"/>
        </authorList>
    </citation>
    <scope>IDENTIFICATION</scope>
    <source>
        <tissue evidence="5">Entire body</tissue>
    </source>
</reference>
<dbReference type="InterPro" id="IPR003591">
    <property type="entry name" value="Leu-rich_rpt_typical-subtyp"/>
</dbReference>
<dbReference type="Proteomes" id="UP000192223">
    <property type="component" value="Unplaced"/>
</dbReference>
<dbReference type="OrthoDB" id="1055097at2759"/>
<protein>
    <submittedName>
        <fullName evidence="5">Lumican-like</fullName>
    </submittedName>
</protein>
<accession>A0A1W4XCM6</accession>
<keyword evidence="4" id="KW-1185">Reference proteome</keyword>
<dbReference type="InterPro" id="IPR050541">
    <property type="entry name" value="LRR_TM_domain-containing"/>
</dbReference>
<sequence>MDSGRGGKEKNYENKKKLAKEYSLIEQERRAIKEQIKQQDKVNYLLDNIYWDAKEALLGQIMKKEREIQNKLFQIREAVIPKFEQLLLMKEKNQDSKDELTTPPIWALRKMDLKEHEPVEDCKSPIYDIQHIEKEKKEEKYKISHLQEQFGFENDRRTSATTAIRKIRPCTDQIERHNIKSKTMDQECNVDGMFDEEKWRKQDQLFFNMAKDVTLYLNKIRRPTFPILKAIETLGGTWDNAKDARGAGANNLRQLNPSVFHSHAELRLLNLSGNQIQSFPPSLFKGLAKLNILDLSKNLLTSIPYGILSGLTGIEFLSLSHNCLTAIDSKSLYSMQSLTELNLSENDFTYLDAEELISIFTKLKRIHLSGNKWTCDILFAILKAFRMTGAVVESGLPD</sequence>
<keyword evidence="1" id="KW-0433">Leucine-rich repeat</keyword>